<dbReference type="SMART" id="SM00091">
    <property type="entry name" value="PAS"/>
    <property type="match status" value="1"/>
</dbReference>
<comment type="caution">
    <text evidence="3">The sequence shown here is derived from an EMBL/GenBank/DDBJ whole genome shotgun (WGS) entry which is preliminary data.</text>
</comment>
<dbReference type="SUPFAM" id="SSF55781">
    <property type="entry name" value="GAF domain-like"/>
    <property type="match status" value="1"/>
</dbReference>
<organism evidence="3 4">
    <name type="scientific">Klenkia terrae</name>
    <dbReference type="NCBI Taxonomy" id="1052259"/>
    <lineage>
        <taxon>Bacteria</taxon>
        <taxon>Bacillati</taxon>
        <taxon>Actinomycetota</taxon>
        <taxon>Actinomycetes</taxon>
        <taxon>Geodermatophilales</taxon>
        <taxon>Geodermatophilaceae</taxon>
        <taxon>Klenkia</taxon>
    </lineage>
</organism>
<dbReference type="InterPro" id="IPR013656">
    <property type="entry name" value="PAS_4"/>
</dbReference>
<dbReference type="PANTHER" id="PTHR43156:SF2">
    <property type="entry name" value="STAGE II SPORULATION PROTEIN E"/>
    <property type="match status" value="1"/>
</dbReference>
<name>A0ABU8E9H0_9ACTN</name>
<dbReference type="InterPro" id="IPR003018">
    <property type="entry name" value="GAF"/>
</dbReference>
<dbReference type="InterPro" id="IPR029016">
    <property type="entry name" value="GAF-like_dom_sf"/>
</dbReference>
<reference evidence="3 4" key="1">
    <citation type="submission" date="2024-03" db="EMBL/GenBank/DDBJ databases">
        <title>Draft genome sequence of Klenkia terrae.</title>
        <authorList>
            <person name="Duangmal K."/>
            <person name="Chantavorakit T."/>
        </authorList>
    </citation>
    <scope>NUCLEOTIDE SEQUENCE [LARGE SCALE GENOMIC DNA]</scope>
    <source>
        <strain evidence="3 4">JCM 17786</strain>
    </source>
</reference>
<accession>A0ABU8E9H0</accession>
<protein>
    <submittedName>
        <fullName evidence="3">SpoIIE family protein phosphatase</fullName>
    </submittedName>
</protein>
<feature type="domain" description="PAS" evidence="2">
    <location>
        <begin position="6"/>
        <end position="60"/>
    </location>
</feature>
<dbReference type="SMART" id="SM00331">
    <property type="entry name" value="PP2C_SIG"/>
    <property type="match status" value="1"/>
</dbReference>
<dbReference type="Pfam" id="PF07228">
    <property type="entry name" value="SpoIIE"/>
    <property type="match status" value="1"/>
</dbReference>
<sequence>MTADAAGLDFAALFSALPTAYLVMSPELVILDANPAYLHLLGRTRAELVGRYVFDAFPPSPDTLDDDGGNPLQRSFERARDTGVPDPLPMFRYDVLDQTTGQVRRRTWSLTSVPVRGPGGTTRWVLQRVMDVTDYVADLVAGRARPGAPDGCDPWARVDELEADLFAGTRELRSALAAQEATARRLAALAEVAVQLGAVETVQEVTDVVAGTGLAALGAVGGALALREDSSSVVRLTVAGARTDGAAAGARALCSWVVQHDRPVALTGPDGARRWSAETGAEVELPGSATWLAAPVRGAGRVLGALLATWDRPRPPGDDEAQLVEALASQAGDAVRRIRGIAAERRAAASSRAVAETLQRSMLSAPTAPRGVQLAVRYLPASHAAQVGGDWYDAFLQADGAVNLVIGDVVGHDIHAAAAMGQLRSLLRGIVVAGSPGPTAALATLDTAIAQLDLRTYATVGLARLEQDPDDPCRGTTRLRWASAGHPAPVVVDSRGAAVPVPDPAGHLLLGVDAGCTRGDVVVTLDQGSTVLLFTDGLVERPGEDVARGVARLQDLLVELAGRDLEQLCDEVLHRLVDGHPADDVALVAARLHPGAGVRPA</sequence>
<dbReference type="SMART" id="SM00065">
    <property type="entry name" value="GAF"/>
    <property type="match status" value="1"/>
</dbReference>
<evidence type="ECO:0000313" key="4">
    <source>
        <dbReference type="Proteomes" id="UP001373496"/>
    </source>
</evidence>
<evidence type="ECO:0000259" key="2">
    <source>
        <dbReference type="PROSITE" id="PS50112"/>
    </source>
</evidence>
<dbReference type="CDD" id="cd00130">
    <property type="entry name" value="PAS"/>
    <property type="match status" value="1"/>
</dbReference>
<proteinExistence type="predicted"/>
<dbReference type="Pfam" id="PF08448">
    <property type="entry name" value="PAS_4"/>
    <property type="match status" value="1"/>
</dbReference>
<dbReference type="PROSITE" id="PS50112">
    <property type="entry name" value="PAS"/>
    <property type="match status" value="1"/>
</dbReference>
<dbReference type="Pfam" id="PF13185">
    <property type="entry name" value="GAF_2"/>
    <property type="match status" value="1"/>
</dbReference>
<keyword evidence="4" id="KW-1185">Reference proteome</keyword>
<dbReference type="Gene3D" id="3.30.450.40">
    <property type="match status" value="1"/>
</dbReference>
<dbReference type="InterPro" id="IPR035965">
    <property type="entry name" value="PAS-like_dom_sf"/>
</dbReference>
<dbReference type="EMBL" id="JBAPLV010000014">
    <property type="protein sequence ID" value="MEI4279511.1"/>
    <property type="molecule type" value="Genomic_DNA"/>
</dbReference>
<keyword evidence="1" id="KW-0378">Hydrolase</keyword>
<dbReference type="SUPFAM" id="SSF55785">
    <property type="entry name" value="PYP-like sensor domain (PAS domain)"/>
    <property type="match status" value="1"/>
</dbReference>
<dbReference type="Gene3D" id="3.30.450.20">
    <property type="entry name" value="PAS domain"/>
    <property type="match status" value="1"/>
</dbReference>
<gene>
    <name evidence="3" type="ORF">UXQ13_13655</name>
</gene>
<evidence type="ECO:0000256" key="1">
    <source>
        <dbReference type="ARBA" id="ARBA00022801"/>
    </source>
</evidence>
<evidence type="ECO:0000313" key="3">
    <source>
        <dbReference type="EMBL" id="MEI4279511.1"/>
    </source>
</evidence>
<dbReference type="InterPro" id="IPR036457">
    <property type="entry name" value="PPM-type-like_dom_sf"/>
</dbReference>
<dbReference type="PANTHER" id="PTHR43156">
    <property type="entry name" value="STAGE II SPORULATION PROTEIN E-RELATED"/>
    <property type="match status" value="1"/>
</dbReference>
<dbReference type="InterPro" id="IPR052016">
    <property type="entry name" value="Bact_Sigma-Reg"/>
</dbReference>
<dbReference type="InterPro" id="IPR000014">
    <property type="entry name" value="PAS"/>
</dbReference>
<dbReference type="InterPro" id="IPR001932">
    <property type="entry name" value="PPM-type_phosphatase-like_dom"/>
</dbReference>
<dbReference type="Proteomes" id="UP001373496">
    <property type="component" value="Unassembled WGS sequence"/>
</dbReference>
<dbReference type="SUPFAM" id="SSF81606">
    <property type="entry name" value="PP2C-like"/>
    <property type="match status" value="1"/>
</dbReference>
<dbReference type="Gene3D" id="3.60.40.10">
    <property type="entry name" value="PPM-type phosphatase domain"/>
    <property type="match status" value="1"/>
</dbReference>
<dbReference type="RefSeq" id="WP_225233564.1">
    <property type="nucleotide sequence ID" value="NZ_JBAPLV010000014.1"/>
</dbReference>